<gene>
    <name evidence="3" type="ORF">Sant_1904</name>
</gene>
<dbReference type="PANTHER" id="PTHR34300">
    <property type="entry name" value="QUEUOSINE PRECURSOR TRANSPORTER-RELATED"/>
    <property type="match status" value="1"/>
</dbReference>
<protein>
    <recommendedName>
        <fullName evidence="1">Queuosine precursor transporter</fullName>
    </recommendedName>
</protein>
<dbReference type="Proteomes" id="UP000019028">
    <property type="component" value="Chromosome"/>
</dbReference>
<dbReference type="PATRIC" id="fig|1239307.3.peg.2095"/>
<dbReference type="OrthoDB" id="5860494at2"/>
<sequence>MILEKITNNNISYRVKKGGHIFRDSADSLVRNHLIDFFSAHDRHTILVSCSLSPLDLNRYKEFTIFIVLLTLFVSSLLIAIPLSPNTISVFSGLQPGGILIFPLSFAFLDTINEIFGRKHARNTVLICACALLLAAGGIWLSLQLPGENPEQTKHYQATFSPLPWLFFINFICLLTADNANNYIYSRFKELCNGHYLVFRCLVSTLIGQFLYSLIWILMFFTTRMPLGDMLHYVLSNYLFKVVYSLLVCIPITFILVSGIRRELFK</sequence>
<dbReference type="RefSeq" id="WP_025422086.1">
    <property type="nucleotide sequence ID" value="NZ_CP006569.1"/>
</dbReference>
<dbReference type="KEGG" id="sod:Sant_1904"/>
<dbReference type="AlphaFoldDB" id="W0HT19"/>
<dbReference type="HOGENOM" id="CLU_1045450_0_0_6"/>
<proteinExistence type="predicted"/>
<organism evidence="3 4">
    <name type="scientific">Sodalis praecaptivus</name>
    <dbReference type="NCBI Taxonomy" id="1239307"/>
    <lineage>
        <taxon>Bacteria</taxon>
        <taxon>Pseudomonadati</taxon>
        <taxon>Pseudomonadota</taxon>
        <taxon>Gammaproteobacteria</taxon>
        <taxon>Enterobacterales</taxon>
        <taxon>Bruguierivoracaceae</taxon>
        <taxon>Sodalis</taxon>
    </lineage>
</organism>
<dbReference type="PANTHER" id="PTHR34300:SF2">
    <property type="entry name" value="QUEUOSINE PRECURSOR TRANSPORTER-RELATED"/>
    <property type="match status" value="1"/>
</dbReference>
<dbReference type="InterPro" id="IPR003744">
    <property type="entry name" value="YhhQ"/>
</dbReference>
<keyword evidence="2" id="KW-1133">Transmembrane helix</keyword>
<evidence type="ECO:0000313" key="4">
    <source>
        <dbReference type="Proteomes" id="UP000019028"/>
    </source>
</evidence>
<dbReference type="NCBIfam" id="TIGR00697">
    <property type="entry name" value="queuosine precursor transporter"/>
    <property type="match status" value="1"/>
</dbReference>
<reference evidence="3 4" key="1">
    <citation type="journal article" date="2014" name="Genome Biol. Evol.">
        <title>Genome degeneration and adaptation in a nascent stage of symbiosis.</title>
        <authorList>
            <person name="Oakeson K.F."/>
            <person name="Gil R."/>
            <person name="Clayton A.L."/>
            <person name="Dunn D.M."/>
            <person name="von Niederhausern A.C."/>
            <person name="Hamil C."/>
            <person name="Aoyagi A."/>
            <person name="Duval B."/>
            <person name="Baca A."/>
            <person name="Silva F.J."/>
            <person name="Vallier A."/>
            <person name="Jackson D.G."/>
            <person name="Latorre A."/>
            <person name="Weiss R.B."/>
            <person name="Heddi A."/>
            <person name="Moya A."/>
            <person name="Dale C."/>
        </authorList>
    </citation>
    <scope>NUCLEOTIDE SEQUENCE [LARGE SCALE GENOMIC DNA]</scope>
    <source>
        <strain evidence="3 4">HS1</strain>
    </source>
</reference>
<evidence type="ECO:0000313" key="3">
    <source>
        <dbReference type="EMBL" id="AHF76956.1"/>
    </source>
</evidence>
<feature type="transmembrane region" description="Helical" evidence="2">
    <location>
        <begin position="124"/>
        <end position="143"/>
    </location>
</feature>
<feature type="transmembrane region" description="Helical" evidence="2">
    <location>
        <begin position="197"/>
        <end position="218"/>
    </location>
</feature>
<dbReference type="Pfam" id="PF02592">
    <property type="entry name" value="Vut_1"/>
    <property type="match status" value="1"/>
</dbReference>
<keyword evidence="2" id="KW-0472">Membrane</keyword>
<dbReference type="EMBL" id="CP006569">
    <property type="protein sequence ID" value="AHF76956.1"/>
    <property type="molecule type" value="Genomic_DNA"/>
</dbReference>
<keyword evidence="2" id="KW-0812">Transmembrane</keyword>
<accession>W0HT19</accession>
<name>W0HT19_9GAMM</name>
<keyword evidence="4" id="KW-1185">Reference proteome</keyword>
<evidence type="ECO:0000256" key="1">
    <source>
        <dbReference type="NCBIfam" id="TIGR00697"/>
    </source>
</evidence>
<feature type="transmembrane region" description="Helical" evidence="2">
    <location>
        <begin position="63"/>
        <end position="81"/>
    </location>
</feature>
<feature type="transmembrane region" description="Helical" evidence="2">
    <location>
        <begin position="238"/>
        <end position="260"/>
    </location>
</feature>
<feature type="transmembrane region" description="Helical" evidence="2">
    <location>
        <begin position="93"/>
        <end position="112"/>
    </location>
</feature>
<feature type="transmembrane region" description="Helical" evidence="2">
    <location>
        <begin position="163"/>
        <end position="185"/>
    </location>
</feature>
<evidence type="ECO:0000256" key="2">
    <source>
        <dbReference type="SAM" id="Phobius"/>
    </source>
</evidence>